<dbReference type="FunFam" id="2.30.42.10:FF:000055">
    <property type="entry name" value="PDZ and LIM domain protein 3"/>
    <property type="match status" value="1"/>
</dbReference>
<dbReference type="SMART" id="SM00228">
    <property type="entry name" value="PDZ"/>
    <property type="match status" value="1"/>
</dbReference>
<dbReference type="PANTHER" id="PTHR24214:SF38">
    <property type="entry name" value="PDZ AND LIM DOMAIN PROTEIN ZASP-RELATED"/>
    <property type="match status" value="1"/>
</dbReference>
<gene>
    <name evidence="5" type="ORF">SBAD_LOCUS6407</name>
</gene>
<keyword evidence="3" id="KW-0862">Zinc</keyword>
<evidence type="ECO:0000313" key="7">
    <source>
        <dbReference type="WBParaSite" id="SBAD_0000665401-mRNA-1"/>
    </source>
</evidence>
<keyword evidence="2" id="KW-0963">Cytoplasm</keyword>
<dbReference type="WBParaSite" id="SBAD_0000665401-mRNA-1">
    <property type="protein sequence ID" value="SBAD_0000665401-mRNA-1"/>
    <property type="gene ID" value="SBAD_0000665401"/>
</dbReference>
<dbReference type="Pfam" id="PF00595">
    <property type="entry name" value="PDZ"/>
    <property type="match status" value="1"/>
</dbReference>
<dbReference type="GO" id="GO:0003779">
    <property type="term" value="F:actin binding"/>
    <property type="evidence" value="ECO:0007669"/>
    <property type="project" value="TreeGrafter"/>
</dbReference>
<accession>A0A183IS10</accession>
<feature type="domain" description="PDZ" evidence="4">
    <location>
        <begin position="8"/>
        <end position="90"/>
    </location>
</feature>
<dbReference type="GO" id="GO:0030018">
    <property type="term" value="C:Z disc"/>
    <property type="evidence" value="ECO:0007669"/>
    <property type="project" value="TreeGrafter"/>
</dbReference>
<evidence type="ECO:0000256" key="1">
    <source>
        <dbReference type="ARBA" id="ARBA00004496"/>
    </source>
</evidence>
<evidence type="ECO:0000313" key="6">
    <source>
        <dbReference type="Proteomes" id="UP000270296"/>
    </source>
</evidence>
<dbReference type="AlphaFoldDB" id="A0A183IS10"/>
<proteinExistence type="predicted"/>
<reference evidence="5 6" key="2">
    <citation type="submission" date="2018-11" db="EMBL/GenBank/DDBJ databases">
        <authorList>
            <consortium name="Pathogen Informatics"/>
        </authorList>
    </citation>
    <scope>NUCLEOTIDE SEQUENCE [LARGE SCALE GENOMIC DNA]</scope>
</reference>
<dbReference type="OrthoDB" id="44841at2759"/>
<dbReference type="GO" id="GO:0051371">
    <property type="term" value="F:muscle alpha-actinin binding"/>
    <property type="evidence" value="ECO:0007669"/>
    <property type="project" value="TreeGrafter"/>
</dbReference>
<evidence type="ECO:0000256" key="2">
    <source>
        <dbReference type="ARBA" id="ARBA00022490"/>
    </source>
</evidence>
<dbReference type="GO" id="GO:0001725">
    <property type="term" value="C:stress fiber"/>
    <property type="evidence" value="ECO:0007669"/>
    <property type="project" value="TreeGrafter"/>
</dbReference>
<sequence length="90" mass="9893">MSTTETVTVRMSRSDPSTIWGFRLHGGKEFSTPLVISKVTERSLSERAGLKEGDQVVSISGRSAASMFHKEAQEAIFACGDNVELVVQRY</sequence>
<dbReference type="GO" id="GO:0030036">
    <property type="term" value="P:actin cytoskeleton organization"/>
    <property type="evidence" value="ECO:0007669"/>
    <property type="project" value="TreeGrafter"/>
</dbReference>
<keyword evidence="3" id="KW-0440">LIM domain</keyword>
<evidence type="ECO:0000256" key="3">
    <source>
        <dbReference type="ARBA" id="ARBA00023038"/>
    </source>
</evidence>
<dbReference type="GO" id="GO:0031941">
    <property type="term" value="C:filamentous actin"/>
    <property type="evidence" value="ECO:0007669"/>
    <property type="project" value="TreeGrafter"/>
</dbReference>
<dbReference type="GO" id="GO:0005912">
    <property type="term" value="C:adherens junction"/>
    <property type="evidence" value="ECO:0007669"/>
    <property type="project" value="TreeGrafter"/>
</dbReference>
<dbReference type="InterPro" id="IPR001478">
    <property type="entry name" value="PDZ"/>
</dbReference>
<evidence type="ECO:0000313" key="5">
    <source>
        <dbReference type="EMBL" id="VDP09950.1"/>
    </source>
</evidence>
<dbReference type="EMBL" id="UZAM01009726">
    <property type="protein sequence ID" value="VDP09950.1"/>
    <property type="molecule type" value="Genomic_DNA"/>
</dbReference>
<dbReference type="CDD" id="cd23068">
    <property type="entry name" value="PDZ_ZASP52-like"/>
    <property type="match status" value="1"/>
</dbReference>
<keyword evidence="3" id="KW-0479">Metal-binding</keyword>
<reference evidence="7" key="1">
    <citation type="submission" date="2016-06" db="UniProtKB">
        <authorList>
            <consortium name="WormBaseParasite"/>
        </authorList>
    </citation>
    <scope>IDENTIFICATION</scope>
</reference>
<dbReference type="PROSITE" id="PS50106">
    <property type="entry name" value="PDZ"/>
    <property type="match status" value="1"/>
</dbReference>
<dbReference type="InterPro" id="IPR036034">
    <property type="entry name" value="PDZ_sf"/>
</dbReference>
<dbReference type="InterPro" id="IPR050604">
    <property type="entry name" value="PDZ-LIM_domain"/>
</dbReference>
<dbReference type="SUPFAM" id="SSF50156">
    <property type="entry name" value="PDZ domain-like"/>
    <property type="match status" value="1"/>
</dbReference>
<protein>
    <submittedName>
        <fullName evidence="7">PDZ domain-containing protein</fullName>
    </submittedName>
</protein>
<dbReference type="Gene3D" id="2.30.42.10">
    <property type="match status" value="1"/>
</dbReference>
<evidence type="ECO:0000259" key="4">
    <source>
        <dbReference type="PROSITE" id="PS50106"/>
    </source>
</evidence>
<dbReference type="PANTHER" id="PTHR24214">
    <property type="entry name" value="PDZ AND LIM DOMAIN PROTEIN ZASP"/>
    <property type="match status" value="1"/>
</dbReference>
<keyword evidence="6" id="KW-1185">Reference proteome</keyword>
<comment type="subcellular location">
    <subcellularLocation>
        <location evidence="1">Cytoplasm</location>
    </subcellularLocation>
</comment>
<organism evidence="7">
    <name type="scientific">Soboliphyme baturini</name>
    <dbReference type="NCBI Taxonomy" id="241478"/>
    <lineage>
        <taxon>Eukaryota</taxon>
        <taxon>Metazoa</taxon>
        <taxon>Ecdysozoa</taxon>
        <taxon>Nematoda</taxon>
        <taxon>Enoplea</taxon>
        <taxon>Dorylaimia</taxon>
        <taxon>Dioctophymatida</taxon>
        <taxon>Dioctophymatoidea</taxon>
        <taxon>Soboliphymatidae</taxon>
        <taxon>Soboliphyme</taxon>
    </lineage>
</organism>
<name>A0A183IS10_9BILA</name>
<dbReference type="Proteomes" id="UP000270296">
    <property type="component" value="Unassembled WGS sequence"/>
</dbReference>
<dbReference type="GO" id="GO:0061061">
    <property type="term" value="P:muscle structure development"/>
    <property type="evidence" value="ECO:0007669"/>
    <property type="project" value="TreeGrafter"/>
</dbReference>